<dbReference type="PRINTS" id="PR01625">
    <property type="entry name" value="GSTRNSFRASEO"/>
</dbReference>
<protein>
    <recommendedName>
        <fullName evidence="7">Glutathione transferase</fullName>
    </recommendedName>
</protein>
<feature type="domain" description="GST C-terminal" evidence="4">
    <location>
        <begin position="107"/>
        <end position="230"/>
    </location>
</feature>
<dbReference type="InterPro" id="IPR036282">
    <property type="entry name" value="Glutathione-S-Trfase_C_sf"/>
</dbReference>
<dbReference type="GO" id="GO:0004364">
    <property type="term" value="F:glutathione transferase activity"/>
    <property type="evidence" value="ECO:0007669"/>
    <property type="project" value="InterPro"/>
</dbReference>
<dbReference type="InterPro" id="IPR040079">
    <property type="entry name" value="Glutathione_S-Trfase"/>
</dbReference>
<dbReference type="Pfam" id="PF13410">
    <property type="entry name" value="GST_C_2"/>
    <property type="match status" value="1"/>
</dbReference>
<evidence type="ECO:0000259" key="3">
    <source>
        <dbReference type="PROSITE" id="PS50404"/>
    </source>
</evidence>
<dbReference type="InterPro" id="IPR004045">
    <property type="entry name" value="Glutathione_S-Trfase_N"/>
</dbReference>
<dbReference type="PROSITE" id="PS50404">
    <property type="entry name" value="GST_NTER"/>
    <property type="match status" value="1"/>
</dbReference>
<feature type="domain" description="GST N-terminal" evidence="3">
    <location>
        <begin position="20"/>
        <end position="102"/>
    </location>
</feature>
<dbReference type="AlphaFoldDB" id="A0A484BXJ2"/>
<dbReference type="InterPro" id="IPR050983">
    <property type="entry name" value="GST_Omega/HSP26"/>
</dbReference>
<dbReference type="FunFam" id="1.20.1050.10:FF:000009">
    <property type="entry name" value="Glutathione S-transferase omega-1"/>
    <property type="match status" value="1"/>
</dbReference>
<gene>
    <name evidence="5" type="ORF">AWZ03_000955</name>
</gene>
<dbReference type="PANTHER" id="PTHR43968">
    <property type="match status" value="1"/>
</dbReference>
<dbReference type="EMBL" id="LSRL02000003">
    <property type="protein sequence ID" value="TDG52722.1"/>
    <property type="molecule type" value="Genomic_DNA"/>
</dbReference>
<evidence type="ECO:0000313" key="5">
    <source>
        <dbReference type="EMBL" id="TDG52722.1"/>
    </source>
</evidence>
<dbReference type="CDD" id="cd03184">
    <property type="entry name" value="GST_C_Omega"/>
    <property type="match status" value="1"/>
</dbReference>
<dbReference type="PANTHER" id="PTHR43968:SF6">
    <property type="entry name" value="GLUTATHIONE S-TRANSFERASE OMEGA"/>
    <property type="match status" value="1"/>
</dbReference>
<dbReference type="STRING" id="7232.A0A484BXJ2"/>
<evidence type="ECO:0000256" key="1">
    <source>
        <dbReference type="ARBA" id="ARBA00011067"/>
    </source>
</evidence>
<comment type="similarity">
    <text evidence="1">Belongs to the GST superfamily. Omega family.</text>
</comment>
<name>A0A484BXJ2_DRONA</name>
<accession>A0A484BXJ2</accession>
<dbReference type="FunFam" id="3.40.30.10:FF:000123">
    <property type="entry name" value="Glutathione transferase o1"/>
    <property type="match status" value="1"/>
</dbReference>
<comment type="caution">
    <text evidence="5">The sequence shown here is derived from an EMBL/GenBank/DDBJ whole genome shotgun (WGS) entry which is preliminary data.</text>
</comment>
<dbReference type="Pfam" id="PF13409">
    <property type="entry name" value="GST_N_2"/>
    <property type="match status" value="1"/>
</dbReference>
<dbReference type="Proteomes" id="UP000295192">
    <property type="component" value="Unassembled WGS sequence"/>
</dbReference>
<evidence type="ECO:0000259" key="4">
    <source>
        <dbReference type="PROSITE" id="PS50405"/>
    </source>
</evidence>
<evidence type="ECO:0000256" key="2">
    <source>
        <dbReference type="ARBA" id="ARBA00023002"/>
    </source>
</evidence>
<dbReference type="Gene3D" id="3.40.30.10">
    <property type="entry name" value="Glutaredoxin"/>
    <property type="match status" value="1"/>
</dbReference>
<dbReference type="KEGG" id="dnv:108650771"/>
<reference evidence="5 6" key="1">
    <citation type="journal article" date="2019" name="J. Hered.">
        <title>An Improved Genome Assembly for Drosophila navojoa, the Basal Species in the mojavensis Cluster.</title>
        <authorList>
            <person name="Vanderlinde T."/>
            <person name="Dupim E.G."/>
            <person name="Nazario-Yepiz N.O."/>
            <person name="Carvalho A.B."/>
        </authorList>
    </citation>
    <scope>NUCLEOTIDE SEQUENCE [LARGE SCALE GENOMIC DNA]</scope>
    <source>
        <strain evidence="5">Navoj_Jal97</strain>
        <tissue evidence="5">Whole organism</tissue>
    </source>
</reference>
<dbReference type="InterPro" id="IPR036249">
    <property type="entry name" value="Thioredoxin-like_sf"/>
</dbReference>
<dbReference type="SFLD" id="SFLDS00019">
    <property type="entry name" value="Glutathione_Transferase_(cytos"/>
    <property type="match status" value="1"/>
</dbReference>
<dbReference type="SUPFAM" id="SSF52833">
    <property type="entry name" value="Thioredoxin-like"/>
    <property type="match status" value="1"/>
</dbReference>
<dbReference type="GO" id="GO:0006749">
    <property type="term" value="P:glutathione metabolic process"/>
    <property type="evidence" value="ECO:0007669"/>
    <property type="project" value="TreeGrafter"/>
</dbReference>
<proteinExistence type="inferred from homology"/>
<keyword evidence="2" id="KW-0560">Oxidoreductase</keyword>
<dbReference type="InterPro" id="IPR010987">
    <property type="entry name" value="Glutathione-S-Trfase_C-like"/>
</dbReference>
<evidence type="ECO:0000313" key="6">
    <source>
        <dbReference type="Proteomes" id="UP000295192"/>
    </source>
</evidence>
<evidence type="ECO:0008006" key="7">
    <source>
        <dbReference type="Google" id="ProtNLM"/>
    </source>
</evidence>
<dbReference type="GO" id="GO:0045174">
    <property type="term" value="F:glutathione dehydrogenase (ascorbate) activity"/>
    <property type="evidence" value="ECO:0007669"/>
    <property type="project" value="TreeGrafter"/>
</dbReference>
<keyword evidence="6" id="KW-1185">Reference proteome</keyword>
<dbReference type="OMA" id="WYTDYSP"/>
<dbReference type="Gene3D" id="1.20.1050.10">
    <property type="match status" value="1"/>
</dbReference>
<organism evidence="5 6">
    <name type="scientific">Drosophila navojoa</name>
    <name type="common">Fruit fly</name>
    <dbReference type="NCBI Taxonomy" id="7232"/>
    <lineage>
        <taxon>Eukaryota</taxon>
        <taxon>Metazoa</taxon>
        <taxon>Ecdysozoa</taxon>
        <taxon>Arthropoda</taxon>
        <taxon>Hexapoda</taxon>
        <taxon>Insecta</taxon>
        <taxon>Pterygota</taxon>
        <taxon>Neoptera</taxon>
        <taxon>Endopterygota</taxon>
        <taxon>Diptera</taxon>
        <taxon>Brachycera</taxon>
        <taxon>Muscomorpha</taxon>
        <taxon>Ephydroidea</taxon>
        <taxon>Drosophilidae</taxon>
        <taxon>Drosophila</taxon>
    </lineage>
</organism>
<dbReference type="InterPro" id="IPR005442">
    <property type="entry name" value="GST_omega"/>
</dbReference>
<dbReference type="SUPFAM" id="SSF47616">
    <property type="entry name" value="GST C-terminal domain-like"/>
    <property type="match status" value="1"/>
</dbReference>
<sequence length="254" mass="29195">MNVLKHFKKGSPKPELPNDGVLRLYLMRFCPYSQRASLVLAAKHIPHHKIYIDLSEKPEWYTDFSPLGKVPAIQLTAVPGQPALVESLVIAEYLDELYPVRRLLPEDPLQKAQDKILIQRLSPAIDAVYPVLFTKDPPEDALPNFENALDVFEQELTKRATPYFGGAQIGMVDYMIWPWFERFPALKHVVPGEYELDRARYAKLLDWVDLMEKDEAIKEIALDSETHAQFMVTRQEGQPNYDIAFPVATEELME</sequence>
<dbReference type="OrthoDB" id="4951845at2759"/>
<dbReference type="GO" id="GO:0005737">
    <property type="term" value="C:cytoplasm"/>
    <property type="evidence" value="ECO:0007669"/>
    <property type="project" value="InterPro"/>
</dbReference>
<dbReference type="SFLD" id="SFLDG00358">
    <property type="entry name" value="Main_(cytGST)"/>
    <property type="match status" value="1"/>
</dbReference>
<dbReference type="PROSITE" id="PS50405">
    <property type="entry name" value="GST_CTER"/>
    <property type="match status" value="1"/>
</dbReference>